<evidence type="ECO:0000256" key="1">
    <source>
        <dbReference type="SAM" id="MobiDB-lite"/>
    </source>
</evidence>
<keyword evidence="3" id="KW-1185">Reference proteome</keyword>
<organism evidence="2 3">
    <name type="scientific">Streptomyces cacaoi</name>
    <dbReference type="NCBI Taxonomy" id="1898"/>
    <lineage>
        <taxon>Bacteria</taxon>
        <taxon>Bacillati</taxon>
        <taxon>Actinomycetota</taxon>
        <taxon>Actinomycetes</taxon>
        <taxon>Kitasatosporales</taxon>
        <taxon>Streptomycetaceae</taxon>
        <taxon>Streptomyces</taxon>
    </lineage>
</organism>
<dbReference type="OrthoDB" id="4909190at2"/>
<dbReference type="NCBIfam" id="NF041823">
    <property type="entry name" value="daptide_RRE"/>
    <property type="match status" value="1"/>
</dbReference>
<dbReference type="RefSeq" id="WP_141275605.1">
    <property type="nucleotide sequence ID" value="NZ_BJMM01000026.1"/>
</dbReference>
<reference evidence="2 3" key="1">
    <citation type="submission" date="2019-06" db="EMBL/GenBank/DDBJ databases">
        <title>Whole genome shotgun sequence of Streptomyces cacaoi subsp. cacaoi NBRC 12748.</title>
        <authorList>
            <person name="Hosoyama A."/>
            <person name="Uohara A."/>
            <person name="Ohji S."/>
            <person name="Ichikawa N."/>
        </authorList>
    </citation>
    <scope>NUCLEOTIDE SEQUENCE [LARGE SCALE GENOMIC DNA]</scope>
    <source>
        <strain evidence="2 3">NBRC 12748</strain>
    </source>
</reference>
<sequence length="386" mass="38461">MTREEMSRLKRHVMSWGTGRPGPLGGGLPARGAATVVLEDAAHLGAVLDGGLAGPGGVVLVPGGEEATRDAEVPGGPDGTDGPVRIAGYTGSLSEPSGDMSLADTFYLQTQDYATSAYMSVIGATLIRITEEADFEAFLADADDARATGEFASFVTDPAVQLADVTALGAGRHGDGPALRLHVDAEGAVSTAPGGTRLGVPGDGLDALDAAWEQANAEAAHPCAVALGGIVPGAVRDAALDERPWAARYLVALDAVRELRARGASGVRASGFGGRALPALGDADDARECADPTVPLVLWADGGAPAPGAAGGSGETGYVHCPRTGRTLRVSPAGAQLAEAVVVHGSAEAAAGALGAGWQERLIAVEKQFAEAGMPLGGDGPAGVGA</sequence>
<comment type="caution">
    <text evidence="2">The sequence shown here is derived from an EMBL/GenBank/DDBJ whole genome shotgun (WGS) entry which is preliminary data.</text>
</comment>
<dbReference type="EMBL" id="BJMM01000026">
    <property type="protein sequence ID" value="GEB52008.1"/>
    <property type="molecule type" value="Genomic_DNA"/>
</dbReference>
<evidence type="ECO:0000313" key="2">
    <source>
        <dbReference type="EMBL" id="GEB52008.1"/>
    </source>
</evidence>
<proteinExistence type="predicted"/>
<accession>A0A4Y3R5K0</accession>
<name>A0A4Y3R5K0_STRCI</name>
<feature type="region of interest" description="Disordered" evidence="1">
    <location>
        <begin position="1"/>
        <end position="24"/>
    </location>
</feature>
<dbReference type="Proteomes" id="UP000319210">
    <property type="component" value="Unassembled WGS sequence"/>
</dbReference>
<dbReference type="AlphaFoldDB" id="A0A4Y3R5K0"/>
<dbReference type="InterPro" id="IPR049693">
    <property type="entry name" value="Daptide_RRE"/>
</dbReference>
<evidence type="ECO:0000313" key="3">
    <source>
        <dbReference type="Proteomes" id="UP000319210"/>
    </source>
</evidence>
<protein>
    <submittedName>
        <fullName evidence="2">Uncharacterized protein</fullName>
    </submittedName>
</protein>
<gene>
    <name evidence="2" type="ORF">SCA03_45590</name>
</gene>